<dbReference type="SUPFAM" id="SSF51011">
    <property type="entry name" value="Glycosyl hydrolase domain"/>
    <property type="match status" value="1"/>
</dbReference>
<dbReference type="GO" id="GO:0005975">
    <property type="term" value="P:carbohydrate metabolic process"/>
    <property type="evidence" value="ECO:0007669"/>
    <property type="project" value="InterPro"/>
</dbReference>
<dbReference type="GO" id="GO:0004557">
    <property type="term" value="F:alpha-galactosidase activity"/>
    <property type="evidence" value="ECO:0007669"/>
    <property type="project" value="UniProtKB-EC"/>
</dbReference>
<dbReference type="EMBL" id="JAVRRL010000092">
    <property type="protein sequence ID" value="KAK5108217.1"/>
    <property type="molecule type" value="Genomic_DNA"/>
</dbReference>
<keyword evidence="7 8" id="KW-0326">Glycosidase</keyword>
<dbReference type="InterPro" id="IPR002241">
    <property type="entry name" value="Glyco_hydro_27"/>
</dbReference>
<dbReference type="Pfam" id="PF17801">
    <property type="entry name" value="Melibiase_C"/>
    <property type="match status" value="1"/>
</dbReference>
<dbReference type="Proteomes" id="UP001310890">
    <property type="component" value="Unassembled WGS sequence"/>
</dbReference>
<keyword evidence="6 8" id="KW-0378">Hydrolase</keyword>
<evidence type="ECO:0000256" key="2">
    <source>
        <dbReference type="ARBA" id="ARBA00003969"/>
    </source>
</evidence>
<evidence type="ECO:0000313" key="11">
    <source>
        <dbReference type="EMBL" id="KAK5108217.1"/>
    </source>
</evidence>
<feature type="signal peptide" evidence="9">
    <location>
        <begin position="1"/>
        <end position="20"/>
    </location>
</feature>
<evidence type="ECO:0000256" key="8">
    <source>
        <dbReference type="RuleBase" id="RU361168"/>
    </source>
</evidence>
<keyword evidence="8" id="KW-1015">Disulfide bond</keyword>
<feature type="chain" id="PRO_5042863188" description="Alpha-galactosidase" evidence="9">
    <location>
        <begin position="21"/>
        <end position="408"/>
    </location>
</feature>
<dbReference type="InterPro" id="IPR017853">
    <property type="entry name" value="GH"/>
</dbReference>
<dbReference type="PROSITE" id="PS00512">
    <property type="entry name" value="ALPHA_GALACTOSIDASE"/>
    <property type="match status" value="1"/>
</dbReference>
<evidence type="ECO:0000313" key="12">
    <source>
        <dbReference type="Proteomes" id="UP001310890"/>
    </source>
</evidence>
<comment type="function">
    <text evidence="2">Hydrolyzes a variety of simple alpha-D-galactoside as well as more complex molecules such as oligosaccharides and polysaccharides.</text>
</comment>
<dbReference type="InterPro" id="IPR013785">
    <property type="entry name" value="Aldolase_TIM"/>
</dbReference>
<name>A0AAN7TAP7_9PEZI</name>
<reference evidence="11" key="1">
    <citation type="submission" date="2023-08" db="EMBL/GenBank/DDBJ databases">
        <title>Black Yeasts Isolated from many extreme environments.</title>
        <authorList>
            <person name="Coleine C."/>
            <person name="Stajich J.E."/>
            <person name="Selbmann L."/>
        </authorList>
    </citation>
    <scope>NUCLEOTIDE SEQUENCE</scope>
    <source>
        <strain evidence="11">CCFEE 5401</strain>
    </source>
</reference>
<dbReference type="PANTHER" id="PTHR11452">
    <property type="entry name" value="ALPHA-GALACTOSIDASE/ALPHA-N-ACETYLGALACTOSAMINIDASE"/>
    <property type="match status" value="1"/>
</dbReference>
<dbReference type="InterPro" id="IPR041233">
    <property type="entry name" value="Melibiase_C"/>
</dbReference>
<proteinExistence type="inferred from homology"/>
<dbReference type="FunFam" id="3.20.20.70:FF:000197">
    <property type="entry name" value="Alpha-galactosidase"/>
    <property type="match status" value="1"/>
</dbReference>
<accession>A0AAN7TAP7</accession>
<organism evidence="11 12">
    <name type="scientific">Meristemomyces frigidus</name>
    <dbReference type="NCBI Taxonomy" id="1508187"/>
    <lineage>
        <taxon>Eukaryota</taxon>
        <taxon>Fungi</taxon>
        <taxon>Dikarya</taxon>
        <taxon>Ascomycota</taxon>
        <taxon>Pezizomycotina</taxon>
        <taxon>Dothideomycetes</taxon>
        <taxon>Dothideomycetidae</taxon>
        <taxon>Mycosphaerellales</taxon>
        <taxon>Teratosphaeriaceae</taxon>
        <taxon>Meristemomyces</taxon>
    </lineage>
</organism>
<evidence type="ECO:0000256" key="5">
    <source>
        <dbReference type="ARBA" id="ARBA00022729"/>
    </source>
</evidence>
<dbReference type="AlphaFoldDB" id="A0AAN7TAP7"/>
<evidence type="ECO:0000256" key="1">
    <source>
        <dbReference type="ARBA" id="ARBA00001255"/>
    </source>
</evidence>
<dbReference type="InterPro" id="IPR000111">
    <property type="entry name" value="Glyco_hydro_27/36_CS"/>
</dbReference>
<gene>
    <name evidence="11" type="ORF">LTR62_008673</name>
</gene>
<evidence type="ECO:0000256" key="9">
    <source>
        <dbReference type="SAM" id="SignalP"/>
    </source>
</evidence>
<dbReference type="SUPFAM" id="SSF51445">
    <property type="entry name" value="(Trans)glycosidases"/>
    <property type="match status" value="1"/>
</dbReference>
<evidence type="ECO:0000256" key="6">
    <source>
        <dbReference type="ARBA" id="ARBA00022801"/>
    </source>
</evidence>
<dbReference type="Gene3D" id="3.20.20.70">
    <property type="entry name" value="Aldolase class I"/>
    <property type="match status" value="1"/>
</dbReference>
<sequence>MHIVHAATAVTVLLATHADARPEGKTLQARAYQQAKPALGWNSWNAFGCNGGSANAAMTAANQFKSLGLLALGYNYVNIDDCWTSSARDSSGNLQADPSKWPHGVASVATTLHGMGLKFGLYGDAGEKTCAGHPGSGGHETQDAKLLSSWGVDFWKYDNCYTNCNGQYPQTCWGVSRSTKAWYQPMGTALAAVSHPILFSLCSWGQDNVWTWGKTVGGSSWRMANDISDSWSSVASIANAAAGIASYAGPDGFNDLDMLEIGNGGLSAAEERAHFGLWAIAKSPLIIGTDLSKISASSLAILKNAGLIAINQDSLGKAASYFHPKNVAGPTSGQLYPYWAGPLSDGVVLGLVASNGAQSFTVNFADVPGLGAGSFAWKEMYSGKTGTGTTVSISLASHDMAVYKVTKS</sequence>
<dbReference type="PRINTS" id="PR00740">
    <property type="entry name" value="GLHYDRLASE27"/>
</dbReference>
<evidence type="ECO:0000256" key="4">
    <source>
        <dbReference type="ARBA" id="ARBA00012755"/>
    </source>
</evidence>
<feature type="domain" description="Alpha galactosidase C-terminal" evidence="10">
    <location>
        <begin position="337"/>
        <end position="405"/>
    </location>
</feature>
<dbReference type="Gene3D" id="2.60.40.1180">
    <property type="entry name" value="Golgi alpha-mannosidase II"/>
    <property type="match status" value="1"/>
</dbReference>
<keyword evidence="5 9" id="KW-0732">Signal</keyword>
<evidence type="ECO:0000256" key="3">
    <source>
        <dbReference type="ARBA" id="ARBA00009743"/>
    </source>
</evidence>
<evidence type="ECO:0000259" key="10">
    <source>
        <dbReference type="Pfam" id="PF17801"/>
    </source>
</evidence>
<comment type="catalytic activity">
    <reaction evidence="1 8">
        <text>Hydrolysis of terminal, non-reducing alpha-D-galactose residues in alpha-D-galactosides, including galactose oligosaccharides, galactomannans and galactolipids.</text>
        <dbReference type="EC" id="3.2.1.22"/>
    </reaction>
</comment>
<comment type="similarity">
    <text evidence="3 8">Belongs to the glycosyl hydrolase 27 family.</text>
</comment>
<comment type="caution">
    <text evidence="11">The sequence shown here is derived from an EMBL/GenBank/DDBJ whole genome shotgun (WGS) entry which is preliminary data.</text>
</comment>
<protein>
    <recommendedName>
        <fullName evidence="4 8">Alpha-galactosidase</fullName>
        <ecNumber evidence="4 8">3.2.1.22</ecNumber>
    </recommendedName>
    <alternativeName>
        <fullName evidence="8">Melibiase</fullName>
    </alternativeName>
</protein>
<dbReference type="CDD" id="cd14792">
    <property type="entry name" value="GH27"/>
    <property type="match status" value="1"/>
</dbReference>
<evidence type="ECO:0000256" key="7">
    <source>
        <dbReference type="ARBA" id="ARBA00023295"/>
    </source>
</evidence>
<dbReference type="EC" id="3.2.1.22" evidence="4 8"/>
<dbReference type="PANTHER" id="PTHR11452:SF75">
    <property type="entry name" value="ALPHA-GALACTOSIDASE MEL1"/>
    <property type="match status" value="1"/>
</dbReference>
<dbReference type="Pfam" id="PF16499">
    <property type="entry name" value="Melibiase_2"/>
    <property type="match status" value="1"/>
</dbReference>
<dbReference type="InterPro" id="IPR013780">
    <property type="entry name" value="Glyco_hydro_b"/>
</dbReference>